<keyword evidence="2" id="KW-0175">Coiled coil</keyword>
<evidence type="ECO:0000313" key="4">
    <source>
        <dbReference type="EMBL" id="MBB5138749.1"/>
    </source>
</evidence>
<dbReference type="Pfam" id="PF13424">
    <property type="entry name" value="TPR_12"/>
    <property type="match status" value="1"/>
</dbReference>
<evidence type="ECO:0000256" key="1">
    <source>
        <dbReference type="PROSITE-ProRule" id="PRU00339"/>
    </source>
</evidence>
<proteinExistence type="predicted"/>
<evidence type="ECO:0000259" key="3">
    <source>
        <dbReference type="Pfam" id="PF14280"/>
    </source>
</evidence>
<dbReference type="PRINTS" id="PR00364">
    <property type="entry name" value="DISEASERSIST"/>
</dbReference>
<dbReference type="Pfam" id="PF13374">
    <property type="entry name" value="TPR_10"/>
    <property type="match status" value="1"/>
</dbReference>
<dbReference type="Pfam" id="PF14280">
    <property type="entry name" value="DUF4365"/>
    <property type="match status" value="1"/>
</dbReference>
<keyword evidence="1" id="KW-0802">TPR repeat</keyword>
<keyword evidence="5" id="KW-1185">Reference proteome</keyword>
<dbReference type="SUPFAM" id="SSF52540">
    <property type="entry name" value="P-loop containing nucleoside triphosphate hydrolases"/>
    <property type="match status" value="1"/>
</dbReference>
<dbReference type="SUPFAM" id="SSF48452">
    <property type="entry name" value="TPR-like"/>
    <property type="match status" value="2"/>
</dbReference>
<dbReference type="PANTHER" id="PTHR47691">
    <property type="entry name" value="REGULATOR-RELATED"/>
    <property type="match status" value="1"/>
</dbReference>
<dbReference type="SMART" id="SM00028">
    <property type="entry name" value="TPR"/>
    <property type="match status" value="4"/>
</dbReference>
<dbReference type="Proteomes" id="UP000578449">
    <property type="component" value="Unassembled WGS sequence"/>
</dbReference>
<gene>
    <name evidence="4" type="ORF">HNP84_008507</name>
</gene>
<evidence type="ECO:0000313" key="5">
    <source>
        <dbReference type="Proteomes" id="UP000578449"/>
    </source>
</evidence>
<reference evidence="4 5" key="1">
    <citation type="submission" date="2020-08" db="EMBL/GenBank/DDBJ databases">
        <title>Genomic Encyclopedia of Type Strains, Phase IV (KMG-IV): sequencing the most valuable type-strain genomes for metagenomic binning, comparative biology and taxonomic classification.</title>
        <authorList>
            <person name="Goeker M."/>
        </authorList>
    </citation>
    <scope>NUCLEOTIDE SEQUENCE [LARGE SCALE GENOMIC DNA]</scope>
    <source>
        <strain evidence="4 5">DSM 45615</strain>
    </source>
</reference>
<organism evidence="4 5">
    <name type="scientific">Thermocatellispora tengchongensis</name>
    <dbReference type="NCBI Taxonomy" id="1073253"/>
    <lineage>
        <taxon>Bacteria</taxon>
        <taxon>Bacillati</taxon>
        <taxon>Actinomycetota</taxon>
        <taxon>Actinomycetes</taxon>
        <taxon>Streptosporangiales</taxon>
        <taxon>Streptosporangiaceae</taxon>
        <taxon>Thermocatellispora</taxon>
    </lineage>
</organism>
<sequence>MGNVKATRATERAGVNYVRTTLDSINQIVQETSSSNDFGEDLYVNLVENDSRTGDLILIQVKSGPSYKRSDGYRIPVGDHLEFWKNCNVPIFGVVYDVDEEVAYWVNISEYLATETLSSAIKVARVPERQLTRTNASNFISHAIEFCANWHRASRPLIARRLQAASSNNQRFVGRMEARQILHDFLHEDAYTCAIISGIAGTGKTALAQVSAADAINAFPGGVIFIDMHGFATSSRRGQARDAYRTLLMALGLDSADIPDRHGEQAALYHLTLHMLAETNKPVLVVFDNVADPSQVVDLIPSSPPHKALVTSREKLSYFVDAYHLLIPELAPTESATLLEGALEATSAKRTVNTTDPEVIRLSNLCGNLPLALRISAGILAEDPHLSIADLNAELAERRSALDVLQHGDLAVRAALITSYARLPQDRRHDFTSLAIIPSPEFALSSAATVWQSDQRTARQNLRRLAETLLIEPAGAPERWRMHDLVYAFAEEQLEDVSPEKRSAATASLMDLFVEHVQNANWQLRPDRGEEHRAKAFANAQDAISWFGQELSTLTELIERGFALGEDGTENAYLIAMNLVEYLGRTRQADRAVYVGERALDAAKQLKDVERQCRALNNLGLALTAANRLAEARQKLLKAVAIAERRGYRKLVAGPLISLSAVQRGLEGPAAAIPTLQQAVSYAFAVGEDHGIAAALTNLGMAYREAGRNDLAVQTLQQALPFHHASRDHGNTGSGYTNLGLALTAIGHLTDAVQAFKLGMMFYKKAYDRHGEACAELGLGRALARKGNISEAKPFLRSALTAAQELADKRLEGEALMEYGHLARVLGDLAAADRYFSLSAAAYEDAGYTDAASALEEIRRELHSSG</sequence>
<dbReference type="InterPro" id="IPR011990">
    <property type="entry name" value="TPR-like_helical_dom_sf"/>
</dbReference>
<dbReference type="InterPro" id="IPR019734">
    <property type="entry name" value="TPR_rpt"/>
</dbReference>
<dbReference type="Gene3D" id="1.10.10.10">
    <property type="entry name" value="Winged helix-like DNA-binding domain superfamily/Winged helix DNA-binding domain"/>
    <property type="match status" value="1"/>
</dbReference>
<dbReference type="Gene3D" id="3.40.50.300">
    <property type="entry name" value="P-loop containing nucleotide triphosphate hydrolases"/>
    <property type="match status" value="1"/>
</dbReference>
<dbReference type="RefSeq" id="WP_185055609.1">
    <property type="nucleotide sequence ID" value="NZ_BAABIX010000033.1"/>
</dbReference>
<accession>A0A840PIE4</accession>
<dbReference type="AlphaFoldDB" id="A0A840PIE4"/>
<feature type="repeat" description="TPR" evidence="1">
    <location>
        <begin position="693"/>
        <end position="726"/>
    </location>
</feature>
<dbReference type="InterPro" id="IPR025375">
    <property type="entry name" value="DUF4365"/>
</dbReference>
<dbReference type="InterPro" id="IPR036388">
    <property type="entry name" value="WH-like_DNA-bd_sf"/>
</dbReference>
<dbReference type="InterPro" id="IPR027417">
    <property type="entry name" value="P-loop_NTPase"/>
</dbReference>
<comment type="caution">
    <text evidence="4">The sequence shown here is derived from an EMBL/GenBank/DDBJ whole genome shotgun (WGS) entry which is preliminary data.</text>
</comment>
<evidence type="ECO:0000256" key="2">
    <source>
        <dbReference type="SAM" id="Coils"/>
    </source>
</evidence>
<feature type="domain" description="DUF4365" evidence="3">
    <location>
        <begin position="11"/>
        <end position="135"/>
    </location>
</feature>
<protein>
    <submittedName>
        <fullName evidence="4">Tetratricopeptide (TPR) repeat protein</fullName>
    </submittedName>
</protein>
<dbReference type="PANTHER" id="PTHR47691:SF3">
    <property type="entry name" value="HTH-TYPE TRANSCRIPTIONAL REGULATOR RV0890C-RELATED"/>
    <property type="match status" value="1"/>
</dbReference>
<name>A0A840PIE4_9ACTN</name>
<dbReference type="Gene3D" id="1.25.40.10">
    <property type="entry name" value="Tetratricopeptide repeat domain"/>
    <property type="match status" value="2"/>
</dbReference>
<feature type="coiled-coil region" evidence="2">
    <location>
        <begin position="599"/>
        <end position="646"/>
    </location>
</feature>
<dbReference type="PROSITE" id="PS50005">
    <property type="entry name" value="TPR"/>
    <property type="match status" value="1"/>
</dbReference>
<dbReference type="EMBL" id="JACHGN010000025">
    <property type="protein sequence ID" value="MBB5138749.1"/>
    <property type="molecule type" value="Genomic_DNA"/>
</dbReference>